<keyword evidence="1" id="KW-0732">Signal</keyword>
<proteinExistence type="predicted"/>
<gene>
    <name evidence="2" type="ORF">AOQ84DRAFT_210784</name>
</gene>
<evidence type="ECO:0008006" key="4">
    <source>
        <dbReference type="Google" id="ProtNLM"/>
    </source>
</evidence>
<name>A0A8E2F5I7_9PEZI</name>
<protein>
    <recommendedName>
        <fullName evidence="4">Secreted protein</fullName>
    </recommendedName>
</protein>
<evidence type="ECO:0000313" key="3">
    <source>
        <dbReference type="Proteomes" id="UP000250140"/>
    </source>
</evidence>
<keyword evidence="3" id="KW-1185">Reference proteome</keyword>
<reference evidence="2 3" key="1">
    <citation type="journal article" date="2016" name="Nat. Commun.">
        <title>Ectomycorrhizal ecology is imprinted in the genome of the dominant symbiotic fungus Cenococcum geophilum.</title>
        <authorList>
            <consortium name="DOE Joint Genome Institute"/>
            <person name="Peter M."/>
            <person name="Kohler A."/>
            <person name="Ohm R.A."/>
            <person name="Kuo A."/>
            <person name="Krutzmann J."/>
            <person name="Morin E."/>
            <person name="Arend M."/>
            <person name="Barry K.W."/>
            <person name="Binder M."/>
            <person name="Choi C."/>
            <person name="Clum A."/>
            <person name="Copeland A."/>
            <person name="Grisel N."/>
            <person name="Haridas S."/>
            <person name="Kipfer T."/>
            <person name="LaButti K."/>
            <person name="Lindquist E."/>
            <person name="Lipzen A."/>
            <person name="Maire R."/>
            <person name="Meier B."/>
            <person name="Mihaltcheva S."/>
            <person name="Molinier V."/>
            <person name="Murat C."/>
            <person name="Poggeler S."/>
            <person name="Quandt C.A."/>
            <person name="Sperisen C."/>
            <person name="Tritt A."/>
            <person name="Tisserant E."/>
            <person name="Crous P.W."/>
            <person name="Henrissat B."/>
            <person name="Nehls U."/>
            <person name="Egli S."/>
            <person name="Spatafora J.W."/>
            <person name="Grigoriev I.V."/>
            <person name="Martin F.M."/>
        </authorList>
    </citation>
    <scope>NUCLEOTIDE SEQUENCE [LARGE SCALE GENOMIC DNA]</scope>
    <source>
        <strain evidence="2 3">CBS 207.34</strain>
    </source>
</reference>
<evidence type="ECO:0000313" key="2">
    <source>
        <dbReference type="EMBL" id="OCL10688.1"/>
    </source>
</evidence>
<sequence length="92" mass="11029">MPGRLTLHLLYAAHARFIVFRLTVRCYKAFADCRWPFIEPDCRTRACLVWKQKRQHCSVLCCGYGRCIRRRNVDKGRYRSGFDEDTRSRRDV</sequence>
<organism evidence="2 3">
    <name type="scientific">Glonium stellatum</name>
    <dbReference type="NCBI Taxonomy" id="574774"/>
    <lineage>
        <taxon>Eukaryota</taxon>
        <taxon>Fungi</taxon>
        <taxon>Dikarya</taxon>
        <taxon>Ascomycota</taxon>
        <taxon>Pezizomycotina</taxon>
        <taxon>Dothideomycetes</taxon>
        <taxon>Pleosporomycetidae</taxon>
        <taxon>Gloniales</taxon>
        <taxon>Gloniaceae</taxon>
        <taxon>Glonium</taxon>
    </lineage>
</organism>
<feature type="signal peptide" evidence="1">
    <location>
        <begin position="1"/>
        <end position="15"/>
    </location>
</feature>
<dbReference type="EMBL" id="KV749188">
    <property type="protein sequence ID" value="OCL10688.1"/>
    <property type="molecule type" value="Genomic_DNA"/>
</dbReference>
<accession>A0A8E2F5I7</accession>
<evidence type="ECO:0000256" key="1">
    <source>
        <dbReference type="SAM" id="SignalP"/>
    </source>
</evidence>
<feature type="chain" id="PRO_5034267623" description="Secreted protein" evidence="1">
    <location>
        <begin position="16"/>
        <end position="92"/>
    </location>
</feature>
<dbReference type="Proteomes" id="UP000250140">
    <property type="component" value="Unassembled WGS sequence"/>
</dbReference>
<dbReference type="AlphaFoldDB" id="A0A8E2F5I7"/>